<accession>A0A7N0TEN2</accession>
<dbReference type="EnsemblPlants" id="Kaladp0034s0153.1.v1.1">
    <property type="protein sequence ID" value="Kaladp0034s0153.1.v1.1"/>
    <property type="gene ID" value="Kaladp0034s0153.v1.1"/>
</dbReference>
<evidence type="ECO:0000313" key="2">
    <source>
        <dbReference type="EnsemblPlants" id="Kaladp0034s0153.1.v1.1"/>
    </source>
</evidence>
<dbReference type="PANTHER" id="PTHR31917">
    <property type="entry name" value="AGENET DOMAIN-CONTAINING PROTEIN-RELATED"/>
    <property type="match status" value="1"/>
</dbReference>
<dbReference type="Pfam" id="PF05641">
    <property type="entry name" value="Agenet"/>
    <property type="match status" value="1"/>
</dbReference>
<dbReference type="InterPro" id="IPR014002">
    <property type="entry name" value="Agenet_dom_plant"/>
</dbReference>
<dbReference type="AlphaFoldDB" id="A0A7N0TEN2"/>
<feature type="domain" description="Agenet" evidence="1">
    <location>
        <begin position="96"/>
        <end position="151"/>
    </location>
</feature>
<protein>
    <recommendedName>
        <fullName evidence="1">Agenet domain-containing protein</fullName>
    </recommendedName>
</protein>
<reference evidence="2" key="1">
    <citation type="submission" date="2021-01" db="UniProtKB">
        <authorList>
            <consortium name="EnsemblPlants"/>
        </authorList>
    </citation>
    <scope>IDENTIFICATION</scope>
</reference>
<dbReference type="PANTHER" id="PTHR31917:SF5">
    <property type="entry name" value="OS02G0204500 PROTEIN"/>
    <property type="match status" value="1"/>
</dbReference>
<proteinExistence type="predicted"/>
<organism evidence="2 3">
    <name type="scientific">Kalanchoe fedtschenkoi</name>
    <name type="common">Lavender scallops</name>
    <name type="synonym">South American air plant</name>
    <dbReference type="NCBI Taxonomy" id="63787"/>
    <lineage>
        <taxon>Eukaryota</taxon>
        <taxon>Viridiplantae</taxon>
        <taxon>Streptophyta</taxon>
        <taxon>Embryophyta</taxon>
        <taxon>Tracheophyta</taxon>
        <taxon>Spermatophyta</taxon>
        <taxon>Magnoliopsida</taxon>
        <taxon>eudicotyledons</taxon>
        <taxon>Gunneridae</taxon>
        <taxon>Pentapetalae</taxon>
        <taxon>Saxifragales</taxon>
        <taxon>Crassulaceae</taxon>
        <taxon>Kalanchoe</taxon>
    </lineage>
</organism>
<name>A0A7N0TEN2_KALFE</name>
<dbReference type="Gramene" id="Kaladp0034s0153.1.v1.1">
    <property type="protein sequence ID" value="Kaladp0034s0153.1.v1.1"/>
    <property type="gene ID" value="Kaladp0034s0153.v1.1"/>
</dbReference>
<sequence>MFDCEFLVLFLSAWNRTFQSGVSIVGMMKYLNGSRVEVLRSRERASGCWRPGEIISGDGTFYIVRFDCYGCCGSSALVQRVLPRSIRPCPPIVDVPRLRCGDVVEVFVDFGWKTATVWKVMRKHYIWVMQGPCEKIRVRKGDVRMKQSWQNDEWVALVQRSYTSVQGKKTSNVNLICNSEMKQTNLHCNLKVHGRSAAPRKTNNRTHEAKLKRKSPCSYVLEPCLEAAEKCRAIEKYGLAVRAPVSAMSSKGADPGTRYPHTETREWKQICPFWRKLWFPKVNPVRENPFDMDTTVSSVDSCSITSQGTHKLHHHKHTPKGSKECNGYVSDAESFYRCCSKEENYLQPNSKAISVEVQRCKAASFLACPCDMFLKLILVFAVYAVLR</sequence>
<evidence type="ECO:0000313" key="3">
    <source>
        <dbReference type="Proteomes" id="UP000594263"/>
    </source>
</evidence>
<dbReference type="SMART" id="SM00743">
    <property type="entry name" value="Agenet"/>
    <property type="match status" value="2"/>
</dbReference>
<feature type="domain" description="Agenet" evidence="1">
    <location>
        <begin position="28"/>
        <end position="94"/>
    </location>
</feature>
<keyword evidence="3" id="KW-1185">Reference proteome</keyword>
<evidence type="ECO:0000259" key="1">
    <source>
        <dbReference type="SMART" id="SM00743"/>
    </source>
</evidence>
<dbReference type="Proteomes" id="UP000594263">
    <property type="component" value="Unplaced"/>
</dbReference>
<dbReference type="InterPro" id="IPR008395">
    <property type="entry name" value="Agenet-like_dom"/>
</dbReference>